<evidence type="ECO:0000256" key="1">
    <source>
        <dbReference type="SAM" id="MobiDB-lite"/>
    </source>
</evidence>
<sequence>MSATDTTTEPARCRKCRRPLRNASPDGLGPKCRRKVRRANRENSGRYQGWQVAKAAEALELGAVVPLRKTSRTRVFLVVSDDGSEIYRTAASGQCNCPAGLRGVRCYHGAAAAAAA</sequence>
<dbReference type="Proteomes" id="UP000477722">
    <property type="component" value="Unassembled WGS sequence"/>
</dbReference>
<proteinExistence type="predicted"/>
<organism evidence="2 3">
    <name type="scientific">Streptomyces boncukensis</name>
    <dbReference type="NCBI Taxonomy" id="2711219"/>
    <lineage>
        <taxon>Bacteria</taxon>
        <taxon>Bacillati</taxon>
        <taxon>Actinomycetota</taxon>
        <taxon>Actinomycetes</taxon>
        <taxon>Kitasatosporales</taxon>
        <taxon>Streptomycetaceae</taxon>
        <taxon>Streptomyces</taxon>
    </lineage>
</organism>
<dbReference type="AlphaFoldDB" id="A0A6G4WRH4"/>
<accession>A0A6G4WRH4</accession>
<dbReference type="EMBL" id="JAAKZZ010000034">
    <property type="protein sequence ID" value="NGO67866.1"/>
    <property type="molecule type" value="Genomic_DNA"/>
</dbReference>
<comment type="caution">
    <text evidence="2">The sequence shown here is derived from an EMBL/GenBank/DDBJ whole genome shotgun (WGS) entry which is preliminary data.</text>
</comment>
<feature type="region of interest" description="Disordered" evidence="1">
    <location>
        <begin position="1"/>
        <end position="32"/>
    </location>
</feature>
<evidence type="ECO:0008006" key="4">
    <source>
        <dbReference type="Google" id="ProtNLM"/>
    </source>
</evidence>
<gene>
    <name evidence="2" type="ORF">G5C65_05745</name>
</gene>
<evidence type="ECO:0000313" key="3">
    <source>
        <dbReference type="Proteomes" id="UP000477722"/>
    </source>
</evidence>
<keyword evidence="3" id="KW-1185">Reference proteome</keyword>
<protein>
    <recommendedName>
        <fullName evidence="4">SWIM-type domain-containing protein</fullName>
    </recommendedName>
</protein>
<dbReference type="RefSeq" id="WP_165297522.1">
    <property type="nucleotide sequence ID" value="NZ_JAAKZZ010000034.1"/>
</dbReference>
<evidence type="ECO:0000313" key="2">
    <source>
        <dbReference type="EMBL" id="NGO67866.1"/>
    </source>
</evidence>
<name>A0A6G4WRH4_9ACTN</name>
<reference evidence="2 3" key="1">
    <citation type="submission" date="2020-02" db="EMBL/GenBank/DDBJ databases">
        <title>Whole-genome analyses of novel actinobacteria.</title>
        <authorList>
            <person name="Sahin N."/>
            <person name="Tatar D."/>
        </authorList>
    </citation>
    <scope>NUCLEOTIDE SEQUENCE [LARGE SCALE GENOMIC DNA]</scope>
    <source>
        <strain evidence="2 3">SB3404</strain>
    </source>
</reference>